<proteinExistence type="predicted"/>
<dbReference type="EMBL" id="FWEY01000014">
    <property type="protein sequence ID" value="SLM53206.1"/>
    <property type="molecule type" value="Genomic_DNA"/>
</dbReference>
<accession>A0A1W1IJL0</accession>
<evidence type="ECO:0000313" key="3">
    <source>
        <dbReference type="Proteomes" id="UP000195985"/>
    </source>
</evidence>
<reference evidence="3" key="1">
    <citation type="submission" date="2016-04" db="EMBL/GenBank/DDBJ databases">
        <authorList>
            <person name="Strepis N."/>
        </authorList>
    </citation>
    <scope>NUCLEOTIDE SEQUENCE [LARGE SCALE GENOMIC DNA]</scope>
</reference>
<dbReference type="STRING" id="43064.SAMN04488086_1212"/>
<dbReference type="Pfam" id="PF08378">
    <property type="entry name" value="NERD"/>
    <property type="match status" value="1"/>
</dbReference>
<dbReference type="InterPro" id="IPR011528">
    <property type="entry name" value="NERD"/>
</dbReference>
<dbReference type="OrthoDB" id="2136191at2"/>
<organism evidence="2 3">
    <name type="scientific">Trichococcus pasteurii</name>
    <dbReference type="NCBI Taxonomy" id="43064"/>
    <lineage>
        <taxon>Bacteria</taxon>
        <taxon>Bacillati</taxon>
        <taxon>Bacillota</taxon>
        <taxon>Bacilli</taxon>
        <taxon>Lactobacillales</taxon>
        <taxon>Carnobacteriaceae</taxon>
        <taxon>Trichococcus</taxon>
    </lineage>
</organism>
<dbReference type="PROSITE" id="PS50965">
    <property type="entry name" value="NERD"/>
    <property type="match status" value="1"/>
</dbReference>
<evidence type="ECO:0000259" key="1">
    <source>
        <dbReference type="PROSITE" id="PS50965"/>
    </source>
</evidence>
<sequence length="312" mass="36250">MAFKERTKSMHLRIYEILASRMRLDKEDFYYYLNLKKGYEGECRFDGLTEKLGAKCIVLNDLQLEIRRSSLQIDALLICEGKIVLYEIKNYGGVHHWGLEEFTKQSGTTLENPSLQLTKTKVRLRKLLKSMGYSMEIEAFIIYVNPEFSIWGAPCEGDSILPGQISEHFRELQNMKPVTNPELEKLAQALVECHDPEYPSKLVKYEYEKMNKGINCPKCELLVQNFCRRSHVCESCGKKMMIQKAISNSISDFQILFPDEKLTTKRLADWCGTEDTNRVYKVLKREYQAAGSESGRYYIPLNKQPMPTRYVD</sequence>
<name>A0A1W1IJL0_9LACT</name>
<dbReference type="RefSeq" id="WP_086943900.1">
    <property type="nucleotide sequence ID" value="NZ_FONM01000021.1"/>
</dbReference>
<dbReference type="Proteomes" id="UP000195985">
    <property type="component" value="Unassembled WGS sequence"/>
</dbReference>
<dbReference type="AlphaFoldDB" id="A0A1W1IJL0"/>
<protein>
    <recommendedName>
        <fullName evidence="1">NERD domain-containing protein</fullName>
    </recommendedName>
</protein>
<gene>
    <name evidence="2" type="ORF">TPAS_2933</name>
</gene>
<keyword evidence="3" id="KW-1185">Reference proteome</keyword>
<evidence type="ECO:0000313" key="2">
    <source>
        <dbReference type="EMBL" id="SLM53206.1"/>
    </source>
</evidence>
<feature type="domain" description="NERD" evidence="1">
    <location>
        <begin position="37"/>
        <end position="147"/>
    </location>
</feature>